<name>A0A1B6GGJ6_9HEMI</name>
<dbReference type="AlphaFoldDB" id="A0A1B6GGJ6"/>
<organism evidence="2">
    <name type="scientific">Cuerna arida</name>
    <dbReference type="NCBI Taxonomy" id="1464854"/>
    <lineage>
        <taxon>Eukaryota</taxon>
        <taxon>Metazoa</taxon>
        <taxon>Ecdysozoa</taxon>
        <taxon>Arthropoda</taxon>
        <taxon>Hexapoda</taxon>
        <taxon>Insecta</taxon>
        <taxon>Pterygota</taxon>
        <taxon>Neoptera</taxon>
        <taxon>Paraneoptera</taxon>
        <taxon>Hemiptera</taxon>
        <taxon>Auchenorrhyncha</taxon>
        <taxon>Membracoidea</taxon>
        <taxon>Cicadellidae</taxon>
        <taxon>Cicadellinae</taxon>
        <taxon>Proconiini</taxon>
        <taxon>Cuerna</taxon>
    </lineage>
</organism>
<accession>A0A1B6GGJ6</accession>
<feature type="non-terminal residue" evidence="2">
    <location>
        <position position="1"/>
    </location>
</feature>
<dbReference type="GO" id="GO:0006633">
    <property type="term" value="P:fatty acid biosynthetic process"/>
    <property type="evidence" value="ECO:0007669"/>
    <property type="project" value="TreeGrafter"/>
</dbReference>
<proteinExistence type="predicted"/>
<sequence length="173" mass="19421">VAWKMTLNTPEYPEGRDLILIANDITYLIGSFGPKEDIVFNLASELSRKLKIPRIYFAANSGARIGLAEEVKALFKIAWEDSDEPDKGFKYLYLTTEDYTKISALNSVKAILIEDEGEARYKITYLIGSFGPKEDIVFNLASELSRKLKIPRIYFAANSGARIGLAEEVKALF</sequence>
<dbReference type="InterPro" id="IPR034733">
    <property type="entry name" value="AcCoA_carboxyl_beta"/>
</dbReference>
<dbReference type="InterPro" id="IPR049076">
    <property type="entry name" value="ACCA"/>
</dbReference>
<dbReference type="PROSITE" id="PS50980">
    <property type="entry name" value="COA_CT_NTER"/>
    <property type="match status" value="1"/>
</dbReference>
<reference evidence="2" key="1">
    <citation type="submission" date="2015-11" db="EMBL/GenBank/DDBJ databases">
        <title>De novo transcriptome assembly of four potential Pierce s Disease insect vectors from Arizona vineyards.</title>
        <authorList>
            <person name="Tassone E.E."/>
        </authorList>
    </citation>
    <scope>NUCLEOTIDE SEQUENCE</scope>
</reference>
<evidence type="ECO:0000313" key="2">
    <source>
        <dbReference type="EMBL" id="JAS61541.1"/>
    </source>
</evidence>
<gene>
    <name evidence="2" type="ORF">g.40848</name>
</gene>
<feature type="non-terminal residue" evidence="2">
    <location>
        <position position="173"/>
    </location>
</feature>
<dbReference type="Pfam" id="PF01039">
    <property type="entry name" value="Carboxyl_trans"/>
    <property type="match status" value="2"/>
</dbReference>
<dbReference type="PANTHER" id="PTHR45728">
    <property type="entry name" value="ACETYL-COA CARBOXYLASE, ISOFORM A"/>
    <property type="match status" value="1"/>
</dbReference>
<dbReference type="PANTHER" id="PTHR45728:SF3">
    <property type="entry name" value="ACETYL-COA CARBOXYLASE"/>
    <property type="match status" value="1"/>
</dbReference>
<dbReference type="EMBL" id="GECZ01008228">
    <property type="protein sequence ID" value="JAS61541.1"/>
    <property type="molecule type" value="Transcribed_RNA"/>
</dbReference>
<evidence type="ECO:0000259" key="1">
    <source>
        <dbReference type="PROSITE" id="PS50980"/>
    </source>
</evidence>
<feature type="domain" description="CoA carboxyltransferase N-terminal" evidence="1">
    <location>
        <begin position="1"/>
        <end position="173"/>
    </location>
</feature>
<dbReference type="GO" id="GO:0005739">
    <property type="term" value="C:mitochondrion"/>
    <property type="evidence" value="ECO:0007669"/>
    <property type="project" value="TreeGrafter"/>
</dbReference>
<dbReference type="InterPro" id="IPR029045">
    <property type="entry name" value="ClpP/crotonase-like_dom_sf"/>
</dbReference>
<protein>
    <recommendedName>
        <fullName evidence="1">CoA carboxyltransferase N-terminal domain-containing protein</fullName>
    </recommendedName>
</protein>
<dbReference type="InterPro" id="IPR011762">
    <property type="entry name" value="COA_CT_N"/>
</dbReference>
<dbReference type="GO" id="GO:0003989">
    <property type="term" value="F:acetyl-CoA carboxylase activity"/>
    <property type="evidence" value="ECO:0007669"/>
    <property type="project" value="InterPro"/>
</dbReference>
<dbReference type="Gene3D" id="3.90.226.10">
    <property type="entry name" value="2-enoyl-CoA Hydratase, Chain A, domain 1"/>
    <property type="match status" value="2"/>
</dbReference>
<dbReference type="SUPFAM" id="SSF52096">
    <property type="entry name" value="ClpP/crotonase"/>
    <property type="match status" value="2"/>
</dbReference>